<evidence type="ECO:0000313" key="1">
    <source>
        <dbReference type="EMBL" id="RXT29852.1"/>
    </source>
</evidence>
<dbReference type="Proteomes" id="UP000290767">
    <property type="component" value="Unassembled WGS sequence"/>
</dbReference>
<dbReference type="RefSeq" id="WP_129417221.1">
    <property type="nucleotide sequence ID" value="NZ_MZMU01000002.1"/>
</dbReference>
<dbReference type="CDD" id="cd16413">
    <property type="entry name" value="DGQHR_domain"/>
    <property type="match status" value="1"/>
</dbReference>
<comment type="caution">
    <text evidence="1">The sequence shown here is derived from an EMBL/GenBank/DDBJ whole genome shotgun (WGS) entry which is preliminary data.</text>
</comment>
<evidence type="ECO:0008006" key="3">
    <source>
        <dbReference type="Google" id="ProtNLM"/>
    </source>
</evidence>
<dbReference type="AlphaFoldDB" id="A0A4Q1UCR8"/>
<protein>
    <recommendedName>
        <fullName evidence="3">DGQHR domain-containing protein</fullName>
    </recommendedName>
</protein>
<proteinExistence type="predicted"/>
<dbReference type="NCBIfam" id="TIGR03187">
    <property type="entry name" value="DGQHR"/>
    <property type="match status" value="1"/>
</dbReference>
<dbReference type="EMBL" id="MZMU01000002">
    <property type="protein sequence ID" value="RXT29852.1"/>
    <property type="molecule type" value="Genomic_DNA"/>
</dbReference>
<sequence length="785" mass="88491">MLSGLSVGDELKTIALVRSKSFDEKTVSSTSADGLTLKISGEEADGWKVAKRNKRSVRMAKAKPIDRQLEDDVWSLLFRMGFRELNADRNFKIQVNDNAPARQIDVFAKDDDTVFIVECTHARESSSKSVKALLDKIAAIREDVIKAVHAHYGREPRLKVKFAIATRNIDTRSADAARAAEAGVPIITEDDLNYFRRLTDILKTAARFQFLGRYLEGEKVEGLRTRVPATRGRVGKTTFYNFLISPHDLLRISYISHMAKSSNGDLESYQRMVKPNRLKAIGGYIDQGGTFPTNIVVNIKQNQLNFDVQENFGGTSTGILTLPGQYGSAWVIDGQHRLYGYAHARREAADDRSVVSVLAYENMPIRDEIQMFVDINSQQVKVSRNLVNEIVSNLDIEHEDPRRRLEAICARAVLLLDGAKGSPFKDRILTVAQEKNNFRCLTLTSLADGIDGNDLIGKVGKSTKSGPVVMQPGPLSETSLTPKLTMDKVTRTLAIYFNVFAEALSEHWALGDAKGGYLCTNLGLRALLVLLRKLINFVERDGARCVLMEPEEIVDAVRPLVRPVVDYFRHADPSDVARFRNRGSSLASVDQNCLHLMAIIAEKVPQFAPAEVKAYLESQDAEGTKRAKDMIDEINRILFNDVLNTLKAKYGEEKDAWWVQGVPKNVRNDCDRNFNESSNTLYERWQYLFLVNYADIVLYGNNWDSFKDHYNFYGKGKRESLIRWISKVNKARTVTHHAEKGPLSKDQVAYVSRVHELVKEHIEKRIPVDAKQRYLIEEDELSSAA</sequence>
<organism evidence="1 2">
    <name type="scientific">Rhizobium leguminosarum</name>
    <dbReference type="NCBI Taxonomy" id="384"/>
    <lineage>
        <taxon>Bacteria</taxon>
        <taxon>Pseudomonadati</taxon>
        <taxon>Pseudomonadota</taxon>
        <taxon>Alphaproteobacteria</taxon>
        <taxon>Hyphomicrobiales</taxon>
        <taxon>Rhizobiaceae</taxon>
        <taxon>Rhizobium/Agrobacterium group</taxon>
        <taxon>Rhizobium</taxon>
    </lineage>
</organism>
<gene>
    <name evidence="1" type="ORF">B5P46_01955</name>
</gene>
<dbReference type="InterPro" id="IPR017601">
    <property type="entry name" value="DGQHR-contain_dom"/>
</dbReference>
<name>A0A4Q1UCR8_RHILE</name>
<accession>A0A4Q1UCR8</accession>
<evidence type="ECO:0000313" key="2">
    <source>
        <dbReference type="Proteomes" id="UP000290767"/>
    </source>
</evidence>
<dbReference type="Pfam" id="PF14072">
    <property type="entry name" value="DndB"/>
    <property type="match status" value="1"/>
</dbReference>
<reference evidence="1 2" key="1">
    <citation type="submission" date="2017-03" db="EMBL/GenBank/DDBJ databases">
        <authorList>
            <person name="Safronova V.I."/>
            <person name="Sazanova A.L."/>
            <person name="Chirak E.R."/>
        </authorList>
    </citation>
    <scope>NUCLEOTIDE SEQUENCE [LARGE SCALE GENOMIC DNA]</scope>
    <source>
        <strain evidence="1 2">Tri-43</strain>
    </source>
</reference>
<dbReference type="InterPro" id="IPR017642">
    <property type="entry name" value="DNA_S_mod_DndB"/>
</dbReference>